<sequence length="120" mass="13101">MVKPRAAFKSTPGGLLVSADFCQLELRLLAHLSGDTDLVHLLVHDDVHSQPSTVIAESASKRLGPQEPTDDSALRPKACCHGDAFRKVIKAYRNLLYRYVGSKGFKRLCISGLEVIDLVG</sequence>
<evidence type="ECO:0000259" key="1">
    <source>
        <dbReference type="Pfam" id="PF00476"/>
    </source>
</evidence>
<dbReference type="OrthoDB" id="2320933at2759"/>
<reference evidence="2" key="1">
    <citation type="submission" date="2018-11" db="EMBL/GenBank/DDBJ databases">
        <authorList>
            <consortium name="Pathogen Informatics"/>
        </authorList>
    </citation>
    <scope>NUCLEOTIDE SEQUENCE</scope>
</reference>
<dbReference type="GO" id="GO:0003887">
    <property type="term" value="F:DNA-directed DNA polymerase activity"/>
    <property type="evidence" value="ECO:0007669"/>
    <property type="project" value="InterPro"/>
</dbReference>
<dbReference type="GO" id="GO:0006302">
    <property type="term" value="P:double-strand break repair"/>
    <property type="evidence" value="ECO:0007669"/>
    <property type="project" value="TreeGrafter"/>
</dbReference>
<dbReference type="Pfam" id="PF00476">
    <property type="entry name" value="DNA_pol_A"/>
    <property type="match status" value="1"/>
</dbReference>
<dbReference type="InterPro" id="IPR001098">
    <property type="entry name" value="DNA-dir_DNA_pol_A_palm_dom"/>
</dbReference>
<evidence type="ECO:0000313" key="3">
    <source>
        <dbReference type="Proteomes" id="UP000784294"/>
    </source>
</evidence>
<dbReference type="PANTHER" id="PTHR10133">
    <property type="entry name" value="DNA POLYMERASE I"/>
    <property type="match status" value="1"/>
</dbReference>
<dbReference type="PANTHER" id="PTHR10133:SF62">
    <property type="entry name" value="DNA POLYMERASE THETA"/>
    <property type="match status" value="1"/>
</dbReference>
<dbReference type="AlphaFoldDB" id="A0A448X066"/>
<evidence type="ECO:0000313" key="2">
    <source>
        <dbReference type="EMBL" id="VEL24750.1"/>
    </source>
</evidence>
<dbReference type="InterPro" id="IPR002298">
    <property type="entry name" value="DNA_polymerase_A"/>
</dbReference>
<accession>A0A448X066</accession>
<dbReference type="SUPFAM" id="SSF56672">
    <property type="entry name" value="DNA/RNA polymerases"/>
    <property type="match status" value="1"/>
</dbReference>
<dbReference type="InterPro" id="IPR043502">
    <property type="entry name" value="DNA/RNA_pol_sf"/>
</dbReference>
<dbReference type="GO" id="GO:0006261">
    <property type="term" value="P:DNA-templated DNA replication"/>
    <property type="evidence" value="ECO:0007669"/>
    <property type="project" value="InterPro"/>
</dbReference>
<organism evidence="2 3">
    <name type="scientific">Protopolystoma xenopodis</name>
    <dbReference type="NCBI Taxonomy" id="117903"/>
    <lineage>
        <taxon>Eukaryota</taxon>
        <taxon>Metazoa</taxon>
        <taxon>Spiralia</taxon>
        <taxon>Lophotrochozoa</taxon>
        <taxon>Platyhelminthes</taxon>
        <taxon>Monogenea</taxon>
        <taxon>Polyopisthocotylea</taxon>
        <taxon>Polystomatidea</taxon>
        <taxon>Polystomatidae</taxon>
        <taxon>Protopolystoma</taxon>
    </lineage>
</organism>
<protein>
    <recommendedName>
        <fullName evidence="1">DNA-directed DNA polymerase family A palm domain-containing protein</fullName>
    </recommendedName>
</protein>
<keyword evidence="3" id="KW-1185">Reference proteome</keyword>
<dbReference type="GO" id="GO:0003677">
    <property type="term" value="F:DNA binding"/>
    <property type="evidence" value="ECO:0007669"/>
    <property type="project" value="InterPro"/>
</dbReference>
<dbReference type="Gene3D" id="3.30.70.370">
    <property type="match status" value="1"/>
</dbReference>
<name>A0A448X066_9PLAT</name>
<dbReference type="Proteomes" id="UP000784294">
    <property type="component" value="Unassembled WGS sequence"/>
</dbReference>
<proteinExistence type="predicted"/>
<feature type="domain" description="DNA-directed DNA polymerase family A palm" evidence="1">
    <location>
        <begin position="5"/>
        <end position="60"/>
    </location>
</feature>
<gene>
    <name evidence="2" type="ORF">PXEA_LOCUS18190</name>
</gene>
<dbReference type="EMBL" id="CAAALY010069413">
    <property type="protein sequence ID" value="VEL24750.1"/>
    <property type="molecule type" value="Genomic_DNA"/>
</dbReference>
<comment type="caution">
    <text evidence="2">The sequence shown here is derived from an EMBL/GenBank/DDBJ whole genome shotgun (WGS) entry which is preliminary data.</text>
</comment>